<dbReference type="PROSITE" id="PS51257">
    <property type="entry name" value="PROKAR_LIPOPROTEIN"/>
    <property type="match status" value="1"/>
</dbReference>
<evidence type="ECO:0000256" key="2">
    <source>
        <dbReference type="SAM" id="Phobius"/>
    </source>
</evidence>
<dbReference type="Proteomes" id="UP001596405">
    <property type="component" value="Unassembled WGS sequence"/>
</dbReference>
<protein>
    <submittedName>
        <fullName evidence="5">DUF4349 domain-containing protein</fullName>
    </submittedName>
</protein>
<keyword evidence="2" id="KW-0472">Membrane</keyword>
<keyword evidence="2" id="KW-0812">Transmembrane</keyword>
<name>A0ABW2DSM2_9BACT</name>
<sequence>MKTPLSLRVILSVFVLINLLSACSAKESSHTVESTAHAPVSEDMVAKAATKNKATTDPLPQDHVIRQANVKFQVKDLETSTQRIEGMVEKLGAMLTSSTQTQNDYAQETDFVIRVKPAQFLPLLRQLQKESVQLDERSVSTEDVGLEYVDLQARLQAKRAVEQRYMGLLREAKNMEEIMKVEEQIQAIREDIERTDARLRYLQNQTAYSTIHLHIYQPLPISVPTAPSFFYRVLDAMNTGWQLMLSLIVGLFYVWPILIIGAGAYFLMRRRKLV</sequence>
<feature type="transmembrane region" description="Helical" evidence="2">
    <location>
        <begin position="241"/>
        <end position="268"/>
    </location>
</feature>
<reference evidence="6" key="1">
    <citation type="journal article" date="2019" name="Int. J. Syst. Evol. Microbiol.">
        <title>The Global Catalogue of Microorganisms (GCM) 10K type strain sequencing project: providing services to taxonomists for standard genome sequencing and annotation.</title>
        <authorList>
            <consortium name="The Broad Institute Genomics Platform"/>
            <consortium name="The Broad Institute Genome Sequencing Center for Infectious Disease"/>
            <person name="Wu L."/>
            <person name="Ma J."/>
        </authorList>
    </citation>
    <scope>NUCLEOTIDE SEQUENCE [LARGE SCALE GENOMIC DNA]</scope>
    <source>
        <strain evidence="6">CGMCC 4.7393</strain>
    </source>
</reference>
<dbReference type="Pfam" id="PF14257">
    <property type="entry name" value="DUF4349"/>
    <property type="match status" value="1"/>
</dbReference>
<keyword evidence="6" id="KW-1185">Reference proteome</keyword>
<evidence type="ECO:0000313" key="6">
    <source>
        <dbReference type="Proteomes" id="UP001596405"/>
    </source>
</evidence>
<keyword evidence="2" id="KW-1133">Transmembrane helix</keyword>
<evidence type="ECO:0000256" key="1">
    <source>
        <dbReference type="SAM" id="Coils"/>
    </source>
</evidence>
<comment type="caution">
    <text evidence="5">The sequence shown here is derived from an EMBL/GenBank/DDBJ whole genome shotgun (WGS) entry which is preliminary data.</text>
</comment>
<dbReference type="RefSeq" id="WP_082882879.1">
    <property type="nucleotide sequence ID" value="NZ_JBHSYQ010000015.1"/>
</dbReference>
<organism evidence="5 6">
    <name type="scientific">Rufibacter roseus</name>
    <dbReference type="NCBI Taxonomy" id="1567108"/>
    <lineage>
        <taxon>Bacteria</taxon>
        <taxon>Pseudomonadati</taxon>
        <taxon>Bacteroidota</taxon>
        <taxon>Cytophagia</taxon>
        <taxon>Cytophagales</taxon>
        <taxon>Hymenobacteraceae</taxon>
        <taxon>Rufibacter</taxon>
    </lineage>
</organism>
<accession>A0ABW2DSM2</accession>
<feature type="coiled-coil region" evidence="1">
    <location>
        <begin position="158"/>
        <end position="205"/>
    </location>
</feature>
<feature type="chain" id="PRO_5045496894" evidence="3">
    <location>
        <begin position="26"/>
        <end position="274"/>
    </location>
</feature>
<evidence type="ECO:0000313" key="5">
    <source>
        <dbReference type="EMBL" id="MFC6999236.1"/>
    </source>
</evidence>
<feature type="domain" description="DUF4349" evidence="4">
    <location>
        <begin position="63"/>
        <end position="268"/>
    </location>
</feature>
<keyword evidence="1" id="KW-0175">Coiled coil</keyword>
<keyword evidence="3" id="KW-0732">Signal</keyword>
<evidence type="ECO:0000256" key="3">
    <source>
        <dbReference type="SAM" id="SignalP"/>
    </source>
</evidence>
<dbReference type="InterPro" id="IPR025645">
    <property type="entry name" value="DUF4349"/>
</dbReference>
<gene>
    <name evidence="5" type="ORF">ACFQHR_16490</name>
</gene>
<evidence type="ECO:0000259" key="4">
    <source>
        <dbReference type="Pfam" id="PF14257"/>
    </source>
</evidence>
<dbReference type="EMBL" id="JBHSYQ010000015">
    <property type="protein sequence ID" value="MFC6999236.1"/>
    <property type="molecule type" value="Genomic_DNA"/>
</dbReference>
<proteinExistence type="predicted"/>
<feature type="signal peptide" evidence="3">
    <location>
        <begin position="1"/>
        <end position="25"/>
    </location>
</feature>